<evidence type="ECO:0000256" key="11">
    <source>
        <dbReference type="SAM" id="Coils"/>
    </source>
</evidence>
<keyword evidence="2 9" id="KW-0820">tRNA-binding</keyword>
<keyword evidence="3 9" id="KW-0285">Flavoprotein</keyword>
<dbReference type="SUPFAM" id="SSF51395">
    <property type="entry name" value="FMN-linked oxidoreductases"/>
    <property type="match status" value="1"/>
</dbReference>
<dbReference type="Gene3D" id="1.20.120.1460">
    <property type="match status" value="1"/>
</dbReference>
<dbReference type="PANTHER" id="PTHR42907:SF1">
    <property type="entry name" value="FMN-LINKED OXIDOREDUCTASES SUPERFAMILY PROTEIN"/>
    <property type="match status" value="1"/>
</dbReference>
<comment type="catalytic activity">
    <reaction evidence="9">
        <text>5,6-dihydrouridine(20a) in tRNA + NAD(+) = uridine(20a) in tRNA + NADH + H(+)</text>
        <dbReference type="Rhea" id="RHEA:53348"/>
        <dbReference type="Rhea" id="RHEA-COMP:13535"/>
        <dbReference type="Rhea" id="RHEA-COMP:13536"/>
        <dbReference type="ChEBI" id="CHEBI:15378"/>
        <dbReference type="ChEBI" id="CHEBI:57540"/>
        <dbReference type="ChEBI" id="CHEBI:57945"/>
        <dbReference type="ChEBI" id="CHEBI:65315"/>
        <dbReference type="ChEBI" id="CHEBI:74443"/>
    </reaction>
</comment>
<evidence type="ECO:0000256" key="10">
    <source>
        <dbReference type="PIRNR" id="PIRNR006621"/>
    </source>
</evidence>
<dbReference type="NCBIfam" id="TIGR00742">
    <property type="entry name" value="yjbN"/>
    <property type="match status" value="1"/>
</dbReference>
<keyword evidence="6 9" id="KW-0521">NADP</keyword>
<evidence type="ECO:0000256" key="4">
    <source>
        <dbReference type="ARBA" id="ARBA00022643"/>
    </source>
</evidence>
<feature type="coiled-coil region" evidence="11">
    <location>
        <begin position="327"/>
        <end position="354"/>
    </location>
</feature>
<feature type="domain" description="DUS-like FMN-binding" evidence="12">
    <location>
        <begin position="16"/>
        <end position="333"/>
    </location>
</feature>
<feature type="binding site" evidence="9">
    <location>
        <position position="173"/>
    </location>
    <ligand>
        <name>FMN</name>
        <dbReference type="ChEBI" id="CHEBI:58210"/>
    </ligand>
</feature>
<comment type="catalytic activity">
    <reaction evidence="9">
        <text>5,6-dihydrouridine(20a) in tRNA + NADP(+) = uridine(20a) in tRNA + NADPH + H(+)</text>
        <dbReference type="Rhea" id="RHEA:53344"/>
        <dbReference type="Rhea" id="RHEA-COMP:13535"/>
        <dbReference type="Rhea" id="RHEA-COMP:13536"/>
        <dbReference type="ChEBI" id="CHEBI:15378"/>
        <dbReference type="ChEBI" id="CHEBI:57783"/>
        <dbReference type="ChEBI" id="CHEBI:58349"/>
        <dbReference type="ChEBI" id="CHEBI:65315"/>
        <dbReference type="ChEBI" id="CHEBI:74443"/>
    </reaction>
</comment>
<dbReference type="EC" id="1.3.1.91" evidence="9"/>
<feature type="site" description="Interacts with tRNA; defines subfamily-specific binding signature" evidence="9">
    <location>
        <position position="313"/>
    </location>
</feature>
<name>A0ABS3Q2L1_9GAMM</name>
<dbReference type="HAMAP" id="MF_02041">
    <property type="entry name" value="DusA_subfam"/>
    <property type="match status" value="1"/>
</dbReference>
<protein>
    <recommendedName>
        <fullName evidence="9">tRNA-dihydrouridine(20/20a) synthase</fullName>
        <ecNumber evidence="9">1.3.1.91</ecNumber>
    </recommendedName>
    <alternativeName>
        <fullName evidence="9">U20-specific dihydrouridine synthase</fullName>
        <shortName evidence="9">U20-specific Dus</shortName>
    </alternativeName>
    <alternativeName>
        <fullName evidence="9">tRNA-dihydrouridine synthase A</fullName>
    </alternativeName>
</protein>
<dbReference type="RefSeq" id="WP_208147873.1">
    <property type="nucleotide sequence ID" value="NZ_JAGETV010000004.1"/>
</dbReference>
<evidence type="ECO:0000256" key="3">
    <source>
        <dbReference type="ARBA" id="ARBA00022630"/>
    </source>
</evidence>
<comment type="similarity">
    <text evidence="10">Belongs to the dus family.</text>
</comment>
<keyword evidence="8 9" id="KW-0560">Oxidoreductase</keyword>
<comment type="catalytic activity">
    <reaction evidence="9">
        <text>5,6-dihydrouridine(20) in tRNA + NADP(+) = uridine(20) in tRNA + NADPH + H(+)</text>
        <dbReference type="Rhea" id="RHEA:53336"/>
        <dbReference type="Rhea" id="RHEA-COMP:13533"/>
        <dbReference type="Rhea" id="RHEA-COMP:13534"/>
        <dbReference type="ChEBI" id="CHEBI:15378"/>
        <dbReference type="ChEBI" id="CHEBI:57783"/>
        <dbReference type="ChEBI" id="CHEBI:58349"/>
        <dbReference type="ChEBI" id="CHEBI:65315"/>
        <dbReference type="ChEBI" id="CHEBI:74443"/>
        <dbReference type="EC" id="1.3.1.91"/>
    </reaction>
</comment>
<comment type="catalytic activity">
    <reaction evidence="9">
        <text>5,6-dihydrouridine(20) in tRNA + NAD(+) = uridine(20) in tRNA + NADH + H(+)</text>
        <dbReference type="Rhea" id="RHEA:53340"/>
        <dbReference type="Rhea" id="RHEA-COMP:13533"/>
        <dbReference type="Rhea" id="RHEA-COMP:13534"/>
        <dbReference type="ChEBI" id="CHEBI:15378"/>
        <dbReference type="ChEBI" id="CHEBI:57540"/>
        <dbReference type="ChEBI" id="CHEBI:57945"/>
        <dbReference type="ChEBI" id="CHEBI:65315"/>
        <dbReference type="ChEBI" id="CHEBI:74443"/>
        <dbReference type="EC" id="1.3.1.91"/>
    </reaction>
</comment>
<dbReference type="PROSITE" id="PS01136">
    <property type="entry name" value="UPF0034"/>
    <property type="match status" value="1"/>
</dbReference>
<dbReference type="PANTHER" id="PTHR42907">
    <property type="entry name" value="FMN-LINKED OXIDOREDUCTASES SUPERFAMILY PROTEIN"/>
    <property type="match status" value="1"/>
</dbReference>
<evidence type="ECO:0000256" key="9">
    <source>
        <dbReference type="HAMAP-Rule" id="MF_02041"/>
    </source>
</evidence>
<feature type="site" description="Interacts with tRNA" evidence="9">
    <location>
        <position position="188"/>
    </location>
</feature>
<evidence type="ECO:0000313" key="13">
    <source>
        <dbReference type="EMBL" id="MBO1926576.1"/>
    </source>
</evidence>
<feature type="site" description="Interacts with tRNA; defines subfamily-specific binding signature" evidence="9">
    <location>
        <position position="310"/>
    </location>
</feature>
<dbReference type="InterPro" id="IPR004653">
    <property type="entry name" value="DusA"/>
</dbReference>
<dbReference type="CDD" id="cd02801">
    <property type="entry name" value="DUS_like_FMN"/>
    <property type="match status" value="1"/>
</dbReference>
<sequence length="357" mass="40080">MQQKKLKENSAMHFSVAPMLDWTDRHCRHFHRKLTKRAWLYSEMVTTGAIIYGENLPRFLGHDVNDAPVVLQLGGSTAKDLAYCAGLAKEWGYSEVNLNVGCPSDRVQNNMIGACLMGHPQIVADAVAAMKEATDLPVTVKCRIGIDQQNEEETLSPFIEAIQHAEVDGVIIHARKAWLQGISPKENRDIPPLNYDLVHQIKQQFPQLPIAINGGIKSLQTGQQHLGSKALNHYDSALDGFMIGRSAYEQPYMLADIDSVLYSAVNETPSRQQVVEQMYDYIDNHLSSGGKLIQITRHMLGLYHGLPGGRMFRRYLSQNAFKPESGVEVLQEAVRMVNEEIDRMAEQKRQFAAQHDS</sequence>
<feature type="binding site" evidence="9">
    <location>
        <position position="141"/>
    </location>
    <ligand>
        <name>FMN</name>
        <dbReference type="ChEBI" id="CHEBI:58210"/>
    </ligand>
</feature>
<keyword evidence="5 9" id="KW-0819">tRNA processing</keyword>
<evidence type="ECO:0000256" key="1">
    <source>
        <dbReference type="ARBA" id="ARBA00001917"/>
    </source>
</evidence>
<dbReference type="InterPro" id="IPR001269">
    <property type="entry name" value="DUS_fam"/>
</dbReference>
<feature type="binding site" evidence="9">
    <location>
        <begin position="213"/>
        <end position="215"/>
    </location>
    <ligand>
        <name>FMN</name>
        <dbReference type="ChEBI" id="CHEBI:58210"/>
    </ligand>
</feature>
<dbReference type="NCBIfam" id="NF008774">
    <property type="entry name" value="PRK11815.1"/>
    <property type="match status" value="1"/>
</dbReference>
<dbReference type="Proteomes" id="UP000664835">
    <property type="component" value="Unassembled WGS sequence"/>
</dbReference>
<dbReference type="PIRSF" id="PIRSF006621">
    <property type="entry name" value="Dus"/>
    <property type="match status" value="1"/>
</dbReference>
<accession>A0ABS3Q2L1</accession>
<dbReference type="Pfam" id="PF01207">
    <property type="entry name" value="Dus"/>
    <property type="match status" value="1"/>
</dbReference>
<gene>
    <name evidence="9 13" type="primary">dusA</name>
    <name evidence="13" type="ORF">J3998_03220</name>
</gene>
<keyword evidence="4 9" id="KW-0288">FMN</keyword>
<comment type="caution">
    <text evidence="13">The sequence shown here is derived from an EMBL/GenBank/DDBJ whole genome shotgun (WGS) entry which is preliminary data.</text>
</comment>
<reference evidence="13 14" key="1">
    <citation type="submission" date="2021-03" db="EMBL/GenBank/DDBJ databases">
        <title>Thiomicrorhabdus sp.nov.,novel sulfur-oxidizing bacteria isolated from coastal sediment.</title>
        <authorList>
            <person name="Liu X."/>
        </authorList>
    </citation>
    <scope>NUCLEOTIDE SEQUENCE [LARGE SCALE GENOMIC DNA]</scope>
    <source>
        <strain evidence="13 14">6S2-11</strain>
    </source>
</reference>
<comment type="function">
    <text evidence="9">Catalyzes the synthesis of 5,6-dihydrouridine (D), a modified base found in the D-loop of most tRNAs, via the reduction of the C5-C6 double bond in target uridines. Specifically modifies U20 and U20a in tRNAs.</text>
</comment>
<comment type="cofactor">
    <cofactor evidence="1 9 10">
        <name>FMN</name>
        <dbReference type="ChEBI" id="CHEBI:58210"/>
    </cofactor>
</comment>
<dbReference type="Gene3D" id="3.20.20.70">
    <property type="entry name" value="Aldolase class I"/>
    <property type="match status" value="1"/>
</dbReference>
<proteinExistence type="inferred from homology"/>
<dbReference type="InterPro" id="IPR018517">
    <property type="entry name" value="tRNA_hU_synthase_CS"/>
</dbReference>
<dbReference type="InterPro" id="IPR013785">
    <property type="entry name" value="Aldolase_TIM"/>
</dbReference>
<evidence type="ECO:0000256" key="7">
    <source>
        <dbReference type="ARBA" id="ARBA00022884"/>
    </source>
</evidence>
<feature type="binding site" evidence="9">
    <location>
        <position position="72"/>
    </location>
    <ligand>
        <name>FMN</name>
        <dbReference type="ChEBI" id="CHEBI:58210"/>
    </ligand>
</feature>
<evidence type="ECO:0000313" key="14">
    <source>
        <dbReference type="Proteomes" id="UP000664835"/>
    </source>
</evidence>
<keyword evidence="7 9" id="KW-0694">RNA-binding</keyword>
<evidence type="ECO:0000256" key="5">
    <source>
        <dbReference type="ARBA" id="ARBA00022694"/>
    </source>
</evidence>
<evidence type="ECO:0000256" key="8">
    <source>
        <dbReference type="ARBA" id="ARBA00023002"/>
    </source>
</evidence>
<feature type="binding site" evidence="9">
    <location>
        <begin position="18"/>
        <end position="20"/>
    </location>
    <ligand>
        <name>FMN</name>
        <dbReference type="ChEBI" id="CHEBI:58210"/>
    </ligand>
</feature>
<feature type="site" description="Interacts with tRNA" evidence="9">
    <location>
        <position position="99"/>
    </location>
</feature>
<dbReference type="EMBL" id="JAGETV010000004">
    <property type="protein sequence ID" value="MBO1926576.1"/>
    <property type="molecule type" value="Genomic_DNA"/>
</dbReference>
<dbReference type="GO" id="GO:0102264">
    <property type="term" value="F:tRNA-dihydrouridine20 synthase activity"/>
    <property type="evidence" value="ECO:0007669"/>
    <property type="project" value="UniProtKB-EC"/>
</dbReference>
<dbReference type="InterPro" id="IPR035587">
    <property type="entry name" value="DUS-like_FMN-bd"/>
</dbReference>
<keyword evidence="14" id="KW-1185">Reference proteome</keyword>
<evidence type="ECO:0000256" key="2">
    <source>
        <dbReference type="ARBA" id="ARBA00022555"/>
    </source>
</evidence>
<feature type="site" description="Interacts with tRNA; defines subfamily-specific binding signature" evidence="9">
    <location>
        <position position="185"/>
    </location>
</feature>
<organism evidence="13 14">
    <name type="scientific">Thiomicrorhabdus marina</name>
    <dbReference type="NCBI Taxonomy" id="2818442"/>
    <lineage>
        <taxon>Bacteria</taxon>
        <taxon>Pseudomonadati</taxon>
        <taxon>Pseudomonadota</taxon>
        <taxon>Gammaproteobacteria</taxon>
        <taxon>Thiotrichales</taxon>
        <taxon>Piscirickettsiaceae</taxon>
        <taxon>Thiomicrorhabdus</taxon>
    </lineage>
</organism>
<keyword evidence="11" id="KW-0175">Coiled coil</keyword>
<feature type="binding site" evidence="9">
    <location>
        <begin position="244"/>
        <end position="245"/>
    </location>
    <ligand>
        <name>FMN</name>
        <dbReference type="ChEBI" id="CHEBI:58210"/>
    </ligand>
</feature>
<feature type="active site" description="Proton donor" evidence="9">
    <location>
        <position position="102"/>
    </location>
</feature>
<comment type="similarity">
    <text evidence="9">Belongs to the Dus family. DusA subfamily.</text>
</comment>
<evidence type="ECO:0000256" key="6">
    <source>
        <dbReference type="ARBA" id="ARBA00022857"/>
    </source>
</evidence>
<evidence type="ECO:0000259" key="12">
    <source>
        <dbReference type="Pfam" id="PF01207"/>
    </source>
</evidence>